<keyword evidence="3" id="KW-1185">Reference proteome</keyword>
<accession>A0ABS9PYZ9</accession>
<dbReference type="GO" id="GO:0016787">
    <property type="term" value="F:hydrolase activity"/>
    <property type="evidence" value="ECO:0007669"/>
    <property type="project" value="UniProtKB-KW"/>
</dbReference>
<dbReference type="Gene3D" id="3.40.50.1820">
    <property type="entry name" value="alpha/beta hydrolase"/>
    <property type="match status" value="1"/>
</dbReference>
<evidence type="ECO:0000313" key="3">
    <source>
        <dbReference type="Proteomes" id="UP001521931"/>
    </source>
</evidence>
<proteinExistence type="predicted"/>
<gene>
    <name evidence="2" type="ORF">MHL29_03025</name>
</gene>
<comment type="caution">
    <text evidence="2">The sequence shown here is derived from an EMBL/GenBank/DDBJ whole genome shotgun (WGS) entry which is preliminary data.</text>
</comment>
<name>A0ABS9PYZ9_9MICO</name>
<reference evidence="2 3" key="1">
    <citation type="submission" date="2022-02" db="EMBL/GenBank/DDBJ databases">
        <title>Uncovering new skin microbiome diversity through culturing and metagenomics.</title>
        <authorList>
            <person name="Conlan S."/>
            <person name="Deming C."/>
            <person name="Nisc Comparative Sequencing Program N."/>
            <person name="Segre J.A."/>
        </authorList>
    </citation>
    <scope>NUCLEOTIDE SEQUENCE [LARGE SCALE GENOMIC DNA]</scope>
    <source>
        <strain evidence="2 3">ACRQZ</strain>
    </source>
</reference>
<dbReference type="InterPro" id="IPR050266">
    <property type="entry name" value="AB_hydrolase_sf"/>
</dbReference>
<keyword evidence="2" id="KW-0378">Hydrolase</keyword>
<sequence length="298" mass="32397">MTSLALDVGGREVHVADTGWPGGRQAPVILLASGLAGAWFDWAGVQALLEPHARVIVMDRPGCGDSPPPEEPVAADLVGCADDLVGVLDACGVGSAVLVGHSMGAWYAEAAARLHPRRVSAVVLVDGSVCEGDETAPEQDSSLVATLITAADRTVGWQWLGPLLRRLGDRGLPTGEWGRRHRERSARTYARAHVWRTIATEDAAYARLRHELAQLRRTHPLPAIPVHVVTALAGSVPIRWSWWGRQQRRQTEALAADNPTAQVTREVIRPARHMVMLQHPDRVADAILRTSVQVRRHI</sequence>
<dbReference type="RefSeq" id="WP_239262145.1">
    <property type="nucleotide sequence ID" value="NZ_JAKRCV010000005.1"/>
</dbReference>
<dbReference type="SUPFAM" id="SSF53474">
    <property type="entry name" value="alpha/beta-Hydrolases"/>
    <property type="match status" value="1"/>
</dbReference>
<dbReference type="InterPro" id="IPR029058">
    <property type="entry name" value="AB_hydrolase_fold"/>
</dbReference>
<dbReference type="EMBL" id="JAKRCV010000005">
    <property type="protein sequence ID" value="MCG7320867.1"/>
    <property type="molecule type" value="Genomic_DNA"/>
</dbReference>
<protein>
    <submittedName>
        <fullName evidence="2">Alpha/beta hydrolase</fullName>
    </submittedName>
</protein>
<organism evidence="2 3">
    <name type="scientific">Arsenicicoccus bolidensis</name>
    <dbReference type="NCBI Taxonomy" id="229480"/>
    <lineage>
        <taxon>Bacteria</taxon>
        <taxon>Bacillati</taxon>
        <taxon>Actinomycetota</taxon>
        <taxon>Actinomycetes</taxon>
        <taxon>Micrococcales</taxon>
        <taxon>Intrasporangiaceae</taxon>
        <taxon>Arsenicicoccus</taxon>
    </lineage>
</organism>
<evidence type="ECO:0000313" key="2">
    <source>
        <dbReference type="EMBL" id="MCG7320867.1"/>
    </source>
</evidence>
<dbReference type="Proteomes" id="UP001521931">
    <property type="component" value="Unassembled WGS sequence"/>
</dbReference>
<evidence type="ECO:0000259" key="1">
    <source>
        <dbReference type="Pfam" id="PF12697"/>
    </source>
</evidence>
<dbReference type="PRINTS" id="PR00111">
    <property type="entry name" value="ABHYDROLASE"/>
</dbReference>
<dbReference type="PANTHER" id="PTHR43798">
    <property type="entry name" value="MONOACYLGLYCEROL LIPASE"/>
    <property type="match status" value="1"/>
</dbReference>
<feature type="domain" description="AB hydrolase-1" evidence="1">
    <location>
        <begin position="29"/>
        <end position="286"/>
    </location>
</feature>
<dbReference type="PANTHER" id="PTHR43798:SF33">
    <property type="entry name" value="HYDROLASE, PUTATIVE (AFU_ORTHOLOGUE AFUA_2G14860)-RELATED"/>
    <property type="match status" value="1"/>
</dbReference>
<dbReference type="Pfam" id="PF12697">
    <property type="entry name" value="Abhydrolase_6"/>
    <property type="match status" value="1"/>
</dbReference>
<dbReference type="InterPro" id="IPR000073">
    <property type="entry name" value="AB_hydrolase_1"/>
</dbReference>